<organism evidence="2 3">
    <name type="scientific">Brassica cretica</name>
    <name type="common">Mustard</name>
    <dbReference type="NCBI Taxonomy" id="69181"/>
    <lineage>
        <taxon>Eukaryota</taxon>
        <taxon>Viridiplantae</taxon>
        <taxon>Streptophyta</taxon>
        <taxon>Embryophyta</taxon>
        <taxon>Tracheophyta</taxon>
        <taxon>Spermatophyta</taxon>
        <taxon>Magnoliopsida</taxon>
        <taxon>eudicotyledons</taxon>
        <taxon>Gunneridae</taxon>
        <taxon>Pentapetalae</taxon>
        <taxon>rosids</taxon>
        <taxon>malvids</taxon>
        <taxon>Brassicales</taxon>
        <taxon>Brassicaceae</taxon>
        <taxon>Brassiceae</taxon>
        <taxon>Brassica</taxon>
    </lineage>
</organism>
<name>A0ABQ7D9R5_BRACR</name>
<evidence type="ECO:0000256" key="1">
    <source>
        <dbReference type="SAM" id="MobiDB-lite"/>
    </source>
</evidence>
<proteinExistence type="predicted"/>
<evidence type="ECO:0000313" key="2">
    <source>
        <dbReference type="EMBL" id="KAF3568304.1"/>
    </source>
</evidence>
<feature type="region of interest" description="Disordered" evidence="1">
    <location>
        <begin position="65"/>
        <end position="88"/>
    </location>
</feature>
<feature type="compositionally biased region" description="Polar residues" evidence="1">
    <location>
        <begin position="65"/>
        <end position="86"/>
    </location>
</feature>
<reference evidence="2 3" key="1">
    <citation type="journal article" date="2020" name="BMC Genomics">
        <title>Intraspecific diversification of the crop wild relative Brassica cretica Lam. using demographic model selection.</title>
        <authorList>
            <person name="Kioukis A."/>
            <person name="Michalopoulou V.A."/>
            <person name="Briers L."/>
            <person name="Pirintsos S."/>
            <person name="Studholme D.J."/>
            <person name="Pavlidis P."/>
            <person name="Sarris P.F."/>
        </authorList>
    </citation>
    <scope>NUCLEOTIDE SEQUENCE [LARGE SCALE GENOMIC DNA]</scope>
    <source>
        <strain evidence="3">cv. PFS-1207/04</strain>
    </source>
</reference>
<protein>
    <recommendedName>
        <fullName evidence="4">Pentatricopeptide repeat-containing protein</fullName>
    </recommendedName>
</protein>
<dbReference type="Proteomes" id="UP000266723">
    <property type="component" value="Unassembled WGS sequence"/>
</dbReference>
<accession>A0ABQ7D9R5</accession>
<comment type="caution">
    <text evidence="2">The sequence shown here is derived from an EMBL/GenBank/DDBJ whole genome shotgun (WGS) entry which is preliminary data.</text>
</comment>
<dbReference type="EMBL" id="QGKV02000759">
    <property type="protein sequence ID" value="KAF3568304.1"/>
    <property type="molecule type" value="Genomic_DNA"/>
</dbReference>
<keyword evidence="3" id="KW-1185">Reference proteome</keyword>
<sequence>MSRGSRLLKASSLIFRHAYLLEHRGFSSFTIRKSIRTSPAINAFLSDPSPIRLVQRNSMVNGRLLFSTSTPKPDQEANKSVASESESAMADMKILRTLAGYLWMRDNPEFRFRVITALG</sequence>
<evidence type="ECO:0008006" key="4">
    <source>
        <dbReference type="Google" id="ProtNLM"/>
    </source>
</evidence>
<gene>
    <name evidence="2" type="ORF">DY000_02017751</name>
</gene>
<evidence type="ECO:0000313" key="3">
    <source>
        <dbReference type="Proteomes" id="UP000266723"/>
    </source>
</evidence>